<gene>
    <name evidence="5" type="ORF">ENL21_05475</name>
</gene>
<evidence type="ECO:0000313" key="5">
    <source>
        <dbReference type="EMBL" id="HHE55212.1"/>
    </source>
</evidence>
<evidence type="ECO:0000259" key="4">
    <source>
        <dbReference type="Pfam" id="PF13088"/>
    </source>
</evidence>
<reference evidence="5" key="1">
    <citation type="journal article" date="2020" name="mSystems">
        <title>Genome- and Community-Level Interaction Insights into Carbon Utilization and Element Cycling Functions of Hydrothermarchaeota in Hydrothermal Sediment.</title>
        <authorList>
            <person name="Zhou Z."/>
            <person name="Liu Y."/>
            <person name="Xu W."/>
            <person name="Pan J."/>
            <person name="Luo Z.H."/>
            <person name="Li M."/>
        </authorList>
    </citation>
    <scope>NUCLEOTIDE SEQUENCE [LARGE SCALE GENOMIC DNA]</scope>
    <source>
        <strain evidence="5">HyVt-76</strain>
    </source>
</reference>
<dbReference type="GO" id="GO:0004308">
    <property type="term" value="F:exo-alpha-sialidase activity"/>
    <property type="evidence" value="ECO:0007669"/>
    <property type="project" value="UniProtKB-EC"/>
</dbReference>
<dbReference type="Gene3D" id="2.120.10.10">
    <property type="match status" value="1"/>
</dbReference>
<dbReference type="SUPFAM" id="SSF50939">
    <property type="entry name" value="Sialidases"/>
    <property type="match status" value="1"/>
</dbReference>
<dbReference type="Pfam" id="PF13088">
    <property type="entry name" value="BNR_2"/>
    <property type="match status" value="1"/>
</dbReference>
<dbReference type="EC" id="3.2.1.18" evidence="3"/>
<dbReference type="InterPro" id="IPR036278">
    <property type="entry name" value="Sialidase_sf"/>
</dbReference>
<sequence length="489" mass="55378">MRNFLQIPLIIFLALLLGGCTTSTEPPFFEDRIVLKQKGDVGAYAIPNISITPRGTVLLFATVRMQSNVDWGNEQKVVLLRSLDDGQSWLAPQIIAAKPNWTVRGLAVIVDPQSGRIHYFGYQSPRSRPDGKPINEIFKIEHPDSMKKLGAGFFYIYSDDEGASWSEAKHIELDFWPFGTGIVLRYGKHQGRFVLPARTELKPRLDWQYMHNGVLISDDRGRSWRKGGLTQNQVGECCLVELSDGRLYVNNRNHGPDFVWRSFAISHDGGQTFTEFGVDSQLVEPVCHASLLRLTEPDEENVILFANPAVKARKTWDGASRRRMTVCLSFDDARSWTVKKLIYPGPCAYSSMAKGRNGLVFLAYERGDLGTTNSRQDIAVARFNLSWLKQPTPEPHLARPLKSIFYNTLKVNLKADAGLDIYYQKNEKEQTQLYQNALTLSKTIHLKAWFQDVQGHTSVSIELYYRKSSFCATNTAFFTRQPLRGSRSA</sequence>
<dbReference type="InterPro" id="IPR026856">
    <property type="entry name" value="Sialidase_fam"/>
</dbReference>
<dbReference type="PROSITE" id="PS51257">
    <property type="entry name" value="PROKAR_LIPOPROTEIN"/>
    <property type="match status" value="1"/>
</dbReference>
<dbReference type="CDD" id="cd15482">
    <property type="entry name" value="Sialidase_non-viral"/>
    <property type="match status" value="1"/>
</dbReference>
<dbReference type="GO" id="GO:0009313">
    <property type="term" value="P:oligosaccharide catabolic process"/>
    <property type="evidence" value="ECO:0007669"/>
    <property type="project" value="TreeGrafter"/>
</dbReference>
<dbReference type="PANTHER" id="PTHR10628:SF30">
    <property type="entry name" value="EXO-ALPHA-SIALIDASE"/>
    <property type="match status" value="1"/>
</dbReference>
<evidence type="ECO:0000256" key="3">
    <source>
        <dbReference type="ARBA" id="ARBA00012733"/>
    </source>
</evidence>
<evidence type="ECO:0000256" key="2">
    <source>
        <dbReference type="ARBA" id="ARBA00009348"/>
    </source>
</evidence>
<proteinExistence type="inferred from homology"/>
<feature type="domain" description="Sialidase" evidence="4">
    <location>
        <begin position="155"/>
        <end position="361"/>
    </location>
</feature>
<evidence type="ECO:0000256" key="1">
    <source>
        <dbReference type="ARBA" id="ARBA00000427"/>
    </source>
</evidence>
<protein>
    <recommendedName>
        <fullName evidence="3">exo-alpha-sialidase</fullName>
        <ecNumber evidence="3">3.2.1.18</ecNumber>
    </recommendedName>
</protein>
<dbReference type="InterPro" id="IPR011040">
    <property type="entry name" value="Sialidase"/>
</dbReference>
<organism evidence="5">
    <name type="scientific">Caldithrix abyssi</name>
    <dbReference type="NCBI Taxonomy" id="187145"/>
    <lineage>
        <taxon>Bacteria</taxon>
        <taxon>Pseudomonadati</taxon>
        <taxon>Calditrichota</taxon>
        <taxon>Calditrichia</taxon>
        <taxon>Calditrichales</taxon>
        <taxon>Calditrichaceae</taxon>
        <taxon>Caldithrix</taxon>
    </lineage>
</organism>
<dbReference type="AlphaFoldDB" id="A0A7V5LIY9"/>
<accession>A0A7V5LIY9</accession>
<comment type="catalytic activity">
    <reaction evidence="1">
        <text>Hydrolysis of alpha-(2-&gt;3)-, alpha-(2-&gt;6)-, alpha-(2-&gt;8)- glycosidic linkages of terminal sialic acid residues in oligosaccharides, glycoproteins, glycolipids, colominic acid and synthetic substrates.</text>
        <dbReference type="EC" id="3.2.1.18"/>
    </reaction>
</comment>
<dbReference type="GO" id="GO:0005737">
    <property type="term" value="C:cytoplasm"/>
    <property type="evidence" value="ECO:0007669"/>
    <property type="project" value="TreeGrafter"/>
</dbReference>
<dbReference type="EMBL" id="DRTD01000399">
    <property type="protein sequence ID" value="HHE55212.1"/>
    <property type="molecule type" value="Genomic_DNA"/>
</dbReference>
<comment type="similarity">
    <text evidence="2">Belongs to the glycosyl hydrolase 33 family.</text>
</comment>
<dbReference type="Proteomes" id="UP000886111">
    <property type="component" value="Unassembled WGS sequence"/>
</dbReference>
<dbReference type="GO" id="GO:0006689">
    <property type="term" value="P:ganglioside catabolic process"/>
    <property type="evidence" value="ECO:0007669"/>
    <property type="project" value="TreeGrafter"/>
</dbReference>
<name>A0A7V5LIY9_CALAY</name>
<dbReference type="GO" id="GO:0016020">
    <property type="term" value="C:membrane"/>
    <property type="evidence" value="ECO:0007669"/>
    <property type="project" value="TreeGrafter"/>
</dbReference>
<dbReference type="PANTHER" id="PTHR10628">
    <property type="entry name" value="SIALIDASE"/>
    <property type="match status" value="1"/>
</dbReference>
<comment type="caution">
    <text evidence="5">The sequence shown here is derived from an EMBL/GenBank/DDBJ whole genome shotgun (WGS) entry which is preliminary data.</text>
</comment>